<dbReference type="EMBL" id="NEVH01019962">
    <property type="protein sequence ID" value="PNF22198.1"/>
    <property type="molecule type" value="Genomic_DNA"/>
</dbReference>
<gene>
    <name evidence="1" type="ORF">B7P43_G04931</name>
</gene>
<reference evidence="1 2" key="1">
    <citation type="submission" date="2017-12" db="EMBL/GenBank/DDBJ databases">
        <title>Hemimetabolous genomes reveal molecular basis of termite eusociality.</title>
        <authorList>
            <person name="Harrison M.C."/>
            <person name="Jongepier E."/>
            <person name="Robertson H.M."/>
            <person name="Arning N."/>
            <person name="Bitard-Feildel T."/>
            <person name="Chao H."/>
            <person name="Childers C.P."/>
            <person name="Dinh H."/>
            <person name="Doddapaneni H."/>
            <person name="Dugan S."/>
            <person name="Gowin J."/>
            <person name="Greiner C."/>
            <person name="Han Y."/>
            <person name="Hu H."/>
            <person name="Hughes D.S.T."/>
            <person name="Huylmans A.-K."/>
            <person name="Kemena C."/>
            <person name="Kremer L.P.M."/>
            <person name="Lee S.L."/>
            <person name="Lopez-Ezquerra A."/>
            <person name="Mallet L."/>
            <person name="Monroy-Kuhn J.M."/>
            <person name="Moser A."/>
            <person name="Murali S.C."/>
            <person name="Muzny D.M."/>
            <person name="Otani S."/>
            <person name="Piulachs M.-D."/>
            <person name="Poelchau M."/>
            <person name="Qu J."/>
            <person name="Schaub F."/>
            <person name="Wada-Katsumata A."/>
            <person name="Worley K.C."/>
            <person name="Xie Q."/>
            <person name="Ylla G."/>
            <person name="Poulsen M."/>
            <person name="Gibbs R.A."/>
            <person name="Schal C."/>
            <person name="Richards S."/>
            <person name="Belles X."/>
            <person name="Korb J."/>
            <person name="Bornberg-Bauer E."/>
        </authorList>
    </citation>
    <scope>NUCLEOTIDE SEQUENCE [LARGE SCALE GENOMIC DNA]</scope>
    <source>
        <tissue evidence="1">Whole body</tissue>
    </source>
</reference>
<dbReference type="AlphaFoldDB" id="A0A2J7Q0S8"/>
<accession>A0A2J7Q0S8</accession>
<dbReference type="Proteomes" id="UP000235965">
    <property type="component" value="Unassembled WGS sequence"/>
</dbReference>
<protein>
    <submittedName>
        <fullName evidence="1">Uncharacterized protein</fullName>
    </submittedName>
</protein>
<name>A0A2J7Q0S8_9NEOP</name>
<comment type="caution">
    <text evidence="1">The sequence shown here is derived from an EMBL/GenBank/DDBJ whole genome shotgun (WGS) entry which is preliminary data.</text>
</comment>
<evidence type="ECO:0000313" key="2">
    <source>
        <dbReference type="Proteomes" id="UP000235965"/>
    </source>
</evidence>
<keyword evidence="2" id="KW-1185">Reference proteome</keyword>
<proteinExistence type="predicted"/>
<organism evidence="1 2">
    <name type="scientific">Cryptotermes secundus</name>
    <dbReference type="NCBI Taxonomy" id="105785"/>
    <lineage>
        <taxon>Eukaryota</taxon>
        <taxon>Metazoa</taxon>
        <taxon>Ecdysozoa</taxon>
        <taxon>Arthropoda</taxon>
        <taxon>Hexapoda</taxon>
        <taxon>Insecta</taxon>
        <taxon>Pterygota</taxon>
        <taxon>Neoptera</taxon>
        <taxon>Polyneoptera</taxon>
        <taxon>Dictyoptera</taxon>
        <taxon>Blattodea</taxon>
        <taxon>Blattoidea</taxon>
        <taxon>Termitoidae</taxon>
        <taxon>Kalotermitidae</taxon>
        <taxon>Cryptotermitinae</taxon>
        <taxon>Cryptotermes</taxon>
    </lineage>
</organism>
<evidence type="ECO:0000313" key="1">
    <source>
        <dbReference type="EMBL" id="PNF22198.1"/>
    </source>
</evidence>
<dbReference type="InParanoid" id="A0A2J7Q0S8"/>
<sequence>MSEVCIGQVHLGQWEYRSAEVEVALNQQVNIHFSVEMGMKIMNTVQVFPYIRESYQQLRGEFISDNISFIILRGRWCDINVLNVHVPTEDKVNDIEDSTTRNYNSKSTI</sequence>